<evidence type="ECO:0000256" key="7">
    <source>
        <dbReference type="ARBA" id="ARBA00022692"/>
    </source>
</evidence>
<dbReference type="InterPro" id="IPR013013">
    <property type="entry name" value="PTS_EIIC_1"/>
</dbReference>
<keyword evidence="2" id="KW-0813">Transport</keyword>
<dbReference type="Proteomes" id="UP000067476">
    <property type="component" value="Chromosome"/>
</dbReference>
<feature type="coiled-coil region" evidence="12">
    <location>
        <begin position="506"/>
        <end position="533"/>
    </location>
</feature>
<evidence type="ECO:0000256" key="5">
    <source>
        <dbReference type="ARBA" id="ARBA00022679"/>
    </source>
</evidence>
<evidence type="ECO:0000256" key="13">
    <source>
        <dbReference type="SAM" id="Phobius"/>
    </source>
</evidence>
<evidence type="ECO:0000256" key="9">
    <source>
        <dbReference type="ARBA" id="ARBA00022989"/>
    </source>
</evidence>
<feature type="transmembrane region" description="Helical" evidence="13">
    <location>
        <begin position="120"/>
        <end position="143"/>
    </location>
</feature>
<feature type="transmembrane region" description="Helical" evidence="13">
    <location>
        <begin position="167"/>
        <end position="189"/>
    </location>
</feature>
<keyword evidence="12" id="KW-0175">Coiled coil</keyword>
<dbReference type="PROSITE" id="PS51103">
    <property type="entry name" value="PTS_EIIC_TYPE_1"/>
    <property type="match status" value="1"/>
</dbReference>
<reference evidence="16 17" key="1">
    <citation type="journal article" date="2015" name="Genome Announc.">
        <title>Complete Genome Sequence of Spiroplasma litorale TN-1T (DSM 21781), a Bacterium Isolated from a Green-Eyed Horsefly (Tabanus nigrovittatus).</title>
        <authorList>
            <person name="Lo W.S."/>
            <person name="Lai Y.C."/>
            <person name="Lien Y.W."/>
            <person name="Wang T.H."/>
            <person name="Kuo C.H."/>
        </authorList>
    </citation>
    <scope>NUCLEOTIDE SEQUENCE [LARGE SCALE GENOMIC DNA]</scope>
    <source>
        <strain evidence="16 17">TN-1</strain>
    </source>
</reference>
<dbReference type="InterPro" id="IPR001996">
    <property type="entry name" value="PTS_IIB_1"/>
</dbReference>
<feature type="transmembrane region" description="Helical" evidence="13">
    <location>
        <begin position="343"/>
        <end position="364"/>
    </location>
</feature>
<keyword evidence="3" id="KW-1003">Cell membrane</keyword>
<dbReference type="GO" id="GO:0016301">
    <property type="term" value="F:kinase activity"/>
    <property type="evidence" value="ECO:0007669"/>
    <property type="project" value="UniProtKB-KW"/>
</dbReference>
<keyword evidence="6" id="KW-0598">Phosphotransferase system</keyword>
<evidence type="ECO:0000256" key="11">
    <source>
        <dbReference type="PROSITE-ProRule" id="PRU00421"/>
    </source>
</evidence>
<evidence type="ECO:0000256" key="12">
    <source>
        <dbReference type="SAM" id="Coils"/>
    </source>
</evidence>
<dbReference type="RefSeq" id="WP_075058361.1">
    <property type="nucleotide sequence ID" value="NZ_CP012357.1"/>
</dbReference>
<keyword evidence="4" id="KW-0762">Sugar transport</keyword>
<dbReference type="EMBL" id="CP012357">
    <property type="protein sequence ID" value="AKX34261.1"/>
    <property type="molecule type" value="Genomic_DNA"/>
</dbReference>
<dbReference type="KEGG" id="sll:SLITO_v1c06320"/>
<evidence type="ECO:0000256" key="8">
    <source>
        <dbReference type="ARBA" id="ARBA00022777"/>
    </source>
</evidence>
<dbReference type="AlphaFoldDB" id="A0A0K1W267"/>
<evidence type="ECO:0000256" key="4">
    <source>
        <dbReference type="ARBA" id="ARBA00022597"/>
    </source>
</evidence>
<keyword evidence="17" id="KW-1185">Reference proteome</keyword>
<dbReference type="GO" id="GO:0009401">
    <property type="term" value="P:phosphoenolpyruvate-dependent sugar phosphotransferase system"/>
    <property type="evidence" value="ECO:0007669"/>
    <property type="project" value="UniProtKB-KW"/>
</dbReference>
<keyword evidence="7 13" id="KW-0812">Transmembrane</keyword>
<keyword evidence="5" id="KW-0808">Transferase</keyword>
<dbReference type="Pfam" id="PF02378">
    <property type="entry name" value="PTS_EIIC"/>
    <property type="match status" value="1"/>
</dbReference>
<evidence type="ECO:0000259" key="14">
    <source>
        <dbReference type="PROSITE" id="PS51098"/>
    </source>
</evidence>
<organism evidence="16 17">
    <name type="scientific">Spiroplasma litorale</name>
    <dbReference type="NCBI Taxonomy" id="216942"/>
    <lineage>
        <taxon>Bacteria</taxon>
        <taxon>Bacillati</taxon>
        <taxon>Mycoplasmatota</taxon>
        <taxon>Mollicutes</taxon>
        <taxon>Entomoplasmatales</taxon>
        <taxon>Spiroplasmataceae</taxon>
        <taxon>Spiroplasma</taxon>
    </lineage>
</organism>
<comment type="subcellular location">
    <subcellularLocation>
        <location evidence="1">Cell membrane</location>
        <topology evidence="1">Multi-pass membrane protein</topology>
    </subcellularLocation>
</comment>
<feature type="active site" description="Phosphocysteine intermediate; for EIIB activity" evidence="11">
    <location>
        <position position="30"/>
    </location>
</feature>
<feature type="transmembrane region" description="Helical" evidence="13">
    <location>
        <begin position="196"/>
        <end position="211"/>
    </location>
</feature>
<keyword evidence="8" id="KW-0418">Kinase</keyword>
<dbReference type="PROSITE" id="PS51098">
    <property type="entry name" value="PTS_EIIB_TYPE_1"/>
    <property type="match status" value="1"/>
</dbReference>
<protein>
    <submittedName>
        <fullName evidence="16">PTS system, sucrose-specific IIC component</fullName>
    </submittedName>
</protein>
<dbReference type="SUPFAM" id="SSF55604">
    <property type="entry name" value="Glucose permease domain IIB"/>
    <property type="match status" value="1"/>
</dbReference>
<evidence type="ECO:0000256" key="3">
    <source>
        <dbReference type="ARBA" id="ARBA00022475"/>
    </source>
</evidence>
<dbReference type="GO" id="GO:0005886">
    <property type="term" value="C:plasma membrane"/>
    <property type="evidence" value="ECO:0007669"/>
    <property type="project" value="UniProtKB-SubCell"/>
</dbReference>
<name>A0A0K1W267_9MOLU</name>
<dbReference type="Pfam" id="PF00367">
    <property type="entry name" value="PTS_EIIB"/>
    <property type="match status" value="1"/>
</dbReference>
<evidence type="ECO:0000256" key="1">
    <source>
        <dbReference type="ARBA" id="ARBA00004651"/>
    </source>
</evidence>
<evidence type="ECO:0000259" key="15">
    <source>
        <dbReference type="PROSITE" id="PS51103"/>
    </source>
</evidence>
<sequence length="734" mass="81727">MGKIEKKDILVQNILDKIGGPDNVKDVYHCATRMRLSLFNQDLAKLNELKTISNIKGALWSNGELQLIIGAEVSKITESLKSNLTTTVTKSQNTSDFNAKKIVQDKNISLWRKFIKSVSAFFGPLIPFLIGVGLIMAFQQLLIRTKIGSDPTKAGAILGVDYNIFDYVLNIIASTGFKMMGVVAMWSVVRYLGGKVPTAVALSLIMVSPIIPESGLDLIKLGNWQITLKPFYSTILVFIVMGIIIAYMQKAIEKYFNPVANFILNPFLTLLIGGLLAFFIMGPIMGIIENALLNAFNWFMNLPIGIGALIVGITWQPLVVLGVHNILFFAAVADLTVNNNPSIFLAAAFAAAWAQMGATIAVGIKSKKAIDRSAAFVAALPGVISGPTESCIYGVNLPKGIPFLTGVLAGGIGGWLIGIFKVTLDNLAGLGGIVGFLAYTDDLILAIVIDLASLSLGILITFFLWREEKTEKSLAIKTTKKLAKSEHLKGLNDFSAQGLIKLIKSSNKKNCNKEELINEIKTLKDELLKINKILEPKLLQLISNIKNDIKDKDLNKDLIKNLKEIRSDRQIELNSTYQEIIKTLNTLKELAPKTKKHYKLSIKKTNIEYSINRFLELRESRNASLFNKGQKMLLMSNSEKKEKGNILIKQSNENDWRLSKINILKDKFNVLVKELEVSQKEISDETIKYYNNIVKYVSKIEFIKLNNLDNFKNLYFNNIHNLEIKENIIKPKLV</sequence>
<feature type="transmembrane region" description="Helical" evidence="13">
    <location>
        <begin position="318"/>
        <end position="337"/>
    </location>
</feature>
<feature type="transmembrane region" description="Helical" evidence="13">
    <location>
        <begin position="443"/>
        <end position="465"/>
    </location>
</feature>
<dbReference type="Gene3D" id="3.30.1360.60">
    <property type="entry name" value="Glucose permease domain IIB"/>
    <property type="match status" value="1"/>
</dbReference>
<evidence type="ECO:0000256" key="6">
    <source>
        <dbReference type="ARBA" id="ARBA00022683"/>
    </source>
</evidence>
<dbReference type="InterPro" id="IPR018113">
    <property type="entry name" value="PTrfase_EIIB_Cys"/>
</dbReference>
<dbReference type="InterPro" id="IPR050558">
    <property type="entry name" value="PTS_Sugar-Specific_Components"/>
</dbReference>
<keyword evidence="10 13" id="KW-0472">Membrane</keyword>
<evidence type="ECO:0000313" key="16">
    <source>
        <dbReference type="EMBL" id="AKX34261.1"/>
    </source>
</evidence>
<dbReference type="InterPro" id="IPR036878">
    <property type="entry name" value="Glu_permease_IIB"/>
</dbReference>
<evidence type="ECO:0000256" key="10">
    <source>
        <dbReference type="ARBA" id="ARBA00023136"/>
    </source>
</evidence>
<dbReference type="GO" id="GO:0090563">
    <property type="term" value="F:protein-phosphocysteine-sugar phosphotransferase activity"/>
    <property type="evidence" value="ECO:0007669"/>
    <property type="project" value="TreeGrafter"/>
</dbReference>
<gene>
    <name evidence="16" type="primary">scrA</name>
    <name evidence="16" type="ORF">SLITO_v1c06320</name>
</gene>
<keyword evidence="9 13" id="KW-1133">Transmembrane helix</keyword>
<dbReference type="PROSITE" id="PS01035">
    <property type="entry name" value="PTS_EIIB_TYPE_1_CYS"/>
    <property type="match status" value="1"/>
</dbReference>
<dbReference type="OrthoDB" id="400707at2"/>
<dbReference type="PATRIC" id="fig|216942.3.peg.641"/>
<dbReference type="PANTHER" id="PTHR30175">
    <property type="entry name" value="PHOSPHOTRANSFERASE SYSTEM TRANSPORT PROTEIN"/>
    <property type="match status" value="1"/>
</dbReference>
<dbReference type="GO" id="GO:0008982">
    <property type="term" value="F:protein-N(PI)-phosphohistidine-sugar phosphotransferase activity"/>
    <property type="evidence" value="ECO:0007669"/>
    <property type="project" value="InterPro"/>
</dbReference>
<dbReference type="STRING" id="216942.SLITO_v1c06320"/>
<evidence type="ECO:0000256" key="2">
    <source>
        <dbReference type="ARBA" id="ARBA00022448"/>
    </source>
</evidence>
<evidence type="ECO:0000313" key="17">
    <source>
        <dbReference type="Proteomes" id="UP000067476"/>
    </source>
</evidence>
<feature type="transmembrane region" description="Helical" evidence="13">
    <location>
        <begin position="291"/>
        <end position="311"/>
    </location>
</feature>
<feature type="domain" description="PTS EIIB type-1" evidence="14">
    <location>
        <begin position="8"/>
        <end position="90"/>
    </location>
</feature>
<dbReference type="InterPro" id="IPR003352">
    <property type="entry name" value="PTS_EIIC"/>
</dbReference>
<proteinExistence type="predicted"/>
<feature type="transmembrane region" description="Helical" evidence="13">
    <location>
        <begin position="403"/>
        <end position="423"/>
    </location>
</feature>
<accession>A0A0K1W267</accession>
<feature type="transmembrane region" description="Helical" evidence="13">
    <location>
        <begin position="231"/>
        <end position="248"/>
    </location>
</feature>
<dbReference type="PANTHER" id="PTHR30175:SF1">
    <property type="entry name" value="PTS SYSTEM ARBUTIN-, CELLOBIOSE-, AND SALICIN-SPECIFIC EIIBC COMPONENT-RELATED"/>
    <property type="match status" value="1"/>
</dbReference>
<feature type="transmembrane region" description="Helical" evidence="13">
    <location>
        <begin position="260"/>
        <end position="285"/>
    </location>
</feature>
<feature type="domain" description="PTS EIIC type-1" evidence="15">
    <location>
        <begin position="116"/>
        <end position="477"/>
    </location>
</feature>